<feature type="compositionally biased region" description="Low complexity" evidence="1">
    <location>
        <begin position="203"/>
        <end position="220"/>
    </location>
</feature>
<evidence type="ECO:0000256" key="1">
    <source>
        <dbReference type="SAM" id="MobiDB-lite"/>
    </source>
</evidence>
<dbReference type="Proteomes" id="UP000549971">
    <property type="component" value="Unassembled WGS sequence"/>
</dbReference>
<dbReference type="AlphaFoldDB" id="A0A7W9MRM2"/>
<accession>A0A7W9MRM2</accession>
<feature type="region of interest" description="Disordered" evidence="1">
    <location>
        <begin position="1"/>
        <end position="99"/>
    </location>
</feature>
<feature type="compositionally biased region" description="Low complexity" evidence="1">
    <location>
        <begin position="168"/>
        <end position="179"/>
    </location>
</feature>
<protein>
    <submittedName>
        <fullName evidence="2">Uncharacterized protein</fullName>
    </submittedName>
</protein>
<proteinExistence type="predicted"/>
<keyword evidence="3" id="KW-1185">Reference proteome</keyword>
<gene>
    <name evidence="2" type="ORF">HDA39_000403</name>
</gene>
<feature type="compositionally biased region" description="Basic and acidic residues" evidence="1">
    <location>
        <begin position="71"/>
        <end position="90"/>
    </location>
</feature>
<name>A0A7W9MRM2_9ACTN</name>
<feature type="compositionally biased region" description="Basic and acidic residues" evidence="1">
    <location>
        <begin position="146"/>
        <end position="157"/>
    </location>
</feature>
<reference evidence="2 3" key="1">
    <citation type="submission" date="2020-08" db="EMBL/GenBank/DDBJ databases">
        <title>Sequencing the genomes of 1000 actinobacteria strains.</title>
        <authorList>
            <person name="Klenk H.-P."/>
        </authorList>
    </citation>
    <scope>NUCLEOTIDE SEQUENCE [LARGE SCALE GENOMIC DNA]</scope>
    <source>
        <strain evidence="2 3">DSM 28967</strain>
    </source>
</reference>
<dbReference type="EMBL" id="JACHMY010000001">
    <property type="protein sequence ID" value="MBB5833669.1"/>
    <property type="molecule type" value="Genomic_DNA"/>
</dbReference>
<evidence type="ECO:0000313" key="2">
    <source>
        <dbReference type="EMBL" id="MBB5833669.1"/>
    </source>
</evidence>
<feature type="compositionally biased region" description="Basic and acidic residues" evidence="1">
    <location>
        <begin position="48"/>
        <end position="62"/>
    </location>
</feature>
<sequence>MPERAARRAVHSGGVDRRRSVAVGRRAPNRRGFAQNRGTTTRHTARRGRTDRPPERGHDPTRTTRATQHAVRADRSPDRGHRPIRSEPARATHNWAGRCGTPYAEVKQTYRRSVAIGAEARPGRPTHRTCESTTGSVATGRHARSRGADNAEPERTTQRAAGWRSRRPTVGTRPRGPSRATRSTWHTRASARRQRRLRLPDTSALGSAGTSASGGNASSSERGRRPTYSEPAQGGTRSWDRWRAVRRGRWSAGRGVGQRPWSRRRQRGASA</sequence>
<evidence type="ECO:0000313" key="3">
    <source>
        <dbReference type="Proteomes" id="UP000549971"/>
    </source>
</evidence>
<comment type="caution">
    <text evidence="2">The sequence shown here is derived from an EMBL/GenBank/DDBJ whole genome shotgun (WGS) entry which is preliminary data.</text>
</comment>
<organism evidence="2 3">
    <name type="scientific">Kribbella italica</name>
    <dbReference type="NCBI Taxonomy" id="1540520"/>
    <lineage>
        <taxon>Bacteria</taxon>
        <taxon>Bacillati</taxon>
        <taxon>Actinomycetota</taxon>
        <taxon>Actinomycetes</taxon>
        <taxon>Propionibacteriales</taxon>
        <taxon>Kribbellaceae</taxon>
        <taxon>Kribbella</taxon>
    </lineage>
</organism>
<feature type="region of interest" description="Disordered" evidence="1">
    <location>
        <begin position="117"/>
        <end position="271"/>
    </location>
</feature>
<feature type="compositionally biased region" description="Basic residues" evidence="1">
    <location>
        <begin position="261"/>
        <end position="271"/>
    </location>
</feature>